<dbReference type="Pfam" id="PF20217">
    <property type="entry name" value="DUF6577"/>
    <property type="match status" value="1"/>
</dbReference>
<evidence type="ECO:0000313" key="1">
    <source>
        <dbReference type="EMBL" id="MBB2184654.1"/>
    </source>
</evidence>
<organism evidence="1 2">
    <name type="scientific">Variimorphobacter saccharofermentans</name>
    <dbReference type="NCBI Taxonomy" id="2755051"/>
    <lineage>
        <taxon>Bacteria</taxon>
        <taxon>Bacillati</taxon>
        <taxon>Bacillota</taxon>
        <taxon>Clostridia</taxon>
        <taxon>Lachnospirales</taxon>
        <taxon>Lachnospiraceae</taxon>
        <taxon>Variimorphobacter</taxon>
    </lineage>
</organism>
<gene>
    <name evidence="1" type="ORF">H0486_17445</name>
</gene>
<dbReference type="EMBL" id="JACEGA010000001">
    <property type="protein sequence ID" value="MBB2184654.1"/>
    <property type="molecule type" value="Genomic_DNA"/>
</dbReference>
<protein>
    <recommendedName>
        <fullName evidence="3">Transcriptional regulator</fullName>
    </recommendedName>
</protein>
<comment type="caution">
    <text evidence="1">The sequence shown here is derived from an EMBL/GenBank/DDBJ whole genome shotgun (WGS) entry which is preliminary data.</text>
</comment>
<reference evidence="1 2" key="1">
    <citation type="submission" date="2020-07" db="EMBL/GenBank/DDBJ databases">
        <title>Characterization and genome sequencing of isolate MD1, a novel member within the family Lachnospiraceae.</title>
        <authorList>
            <person name="Rettenmaier R."/>
            <person name="Di Bello L."/>
            <person name="Zinser C."/>
            <person name="Scheitz K."/>
            <person name="Liebl W."/>
            <person name="Zverlov V."/>
        </authorList>
    </citation>
    <scope>NUCLEOTIDE SEQUENCE [LARGE SCALE GENOMIC DNA]</scope>
    <source>
        <strain evidence="1 2">MD1</strain>
    </source>
</reference>
<dbReference type="RefSeq" id="WP_228354217.1">
    <property type="nucleotide sequence ID" value="NZ_JACEGA010000001.1"/>
</dbReference>
<evidence type="ECO:0008006" key="3">
    <source>
        <dbReference type="Google" id="ProtNLM"/>
    </source>
</evidence>
<dbReference type="AlphaFoldDB" id="A0A839K453"/>
<name>A0A839K453_9FIRM</name>
<keyword evidence="2" id="KW-1185">Reference proteome</keyword>
<dbReference type="InterPro" id="IPR046484">
    <property type="entry name" value="DUF6577"/>
</dbReference>
<evidence type="ECO:0000313" key="2">
    <source>
        <dbReference type="Proteomes" id="UP000574276"/>
    </source>
</evidence>
<accession>A0A839K453</accession>
<proteinExistence type="predicted"/>
<dbReference type="Proteomes" id="UP000574276">
    <property type="component" value="Unassembled WGS sequence"/>
</dbReference>
<sequence length="251" mass="29327">MKKPSSLEAKYNIIKENLSNQVYIMVSDISLLFPDLKANSIYWVIYNLVKEGYLKRIRNGVYSLNEIKGKSAVYLSETAKKVGYILDSEGYDYYFSGIDIVLKFMQHIPEEYPVMLFVKKNTEEEIIRLLKENEIIAIKANTMKNLDSNYINSIMRPNVIIYITDNFSYSENNVALTEKAFIDLFYAITRNAYPMSLQELGRTYSNMIRLGAIDKQKMITMSYKRNLQFDIRYIVENQYVSEGAKEIVKYI</sequence>